<protein>
    <submittedName>
        <fullName evidence="1">Uncharacterized protein</fullName>
    </submittedName>
</protein>
<organism evidence="1 2">
    <name type="scientific">Sphagnum jensenii</name>
    <dbReference type="NCBI Taxonomy" id="128206"/>
    <lineage>
        <taxon>Eukaryota</taxon>
        <taxon>Viridiplantae</taxon>
        <taxon>Streptophyta</taxon>
        <taxon>Embryophyta</taxon>
        <taxon>Bryophyta</taxon>
        <taxon>Sphagnophytina</taxon>
        <taxon>Sphagnopsida</taxon>
        <taxon>Sphagnales</taxon>
        <taxon>Sphagnaceae</taxon>
        <taxon>Sphagnum</taxon>
    </lineage>
</organism>
<dbReference type="PROSITE" id="PS51543">
    <property type="entry name" value="FYRC"/>
    <property type="match status" value="1"/>
</dbReference>
<dbReference type="InterPro" id="IPR003889">
    <property type="entry name" value="FYrich_C"/>
</dbReference>
<sequence>MLGFSNSQVLKLIQRLPIVKACTKFTNWLDKSPVQATTTTAILPADYKPVTVLWKHLDCCTVCYLEEESTFLFLKKSP</sequence>
<accession>A0ABP0VT62</accession>
<evidence type="ECO:0000313" key="1">
    <source>
        <dbReference type="EMBL" id="CAK9256602.1"/>
    </source>
</evidence>
<keyword evidence="2" id="KW-1185">Reference proteome</keyword>
<evidence type="ECO:0000313" key="2">
    <source>
        <dbReference type="Proteomes" id="UP001497444"/>
    </source>
</evidence>
<gene>
    <name evidence="1" type="ORF">CSSPJE1EN1_LOCUS2080</name>
</gene>
<dbReference type="Proteomes" id="UP001497444">
    <property type="component" value="Chromosome 10"/>
</dbReference>
<reference evidence="1" key="1">
    <citation type="submission" date="2024-02" db="EMBL/GenBank/DDBJ databases">
        <authorList>
            <consortium name="ELIXIR-Norway"/>
            <consortium name="Elixir Norway"/>
        </authorList>
    </citation>
    <scope>NUCLEOTIDE SEQUENCE</scope>
</reference>
<dbReference type="EMBL" id="OZ020105">
    <property type="protein sequence ID" value="CAK9256602.1"/>
    <property type="molecule type" value="Genomic_DNA"/>
</dbReference>
<proteinExistence type="predicted"/>
<name>A0ABP0VT62_9BRYO</name>